<gene>
    <name evidence="2" type="ORF">Q8947_08395</name>
</gene>
<keyword evidence="1" id="KW-0472">Membrane</keyword>
<feature type="transmembrane region" description="Helical" evidence="1">
    <location>
        <begin position="185"/>
        <end position="205"/>
    </location>
</feature>
<protein>
    <recommendedName>
        <fullName evidence="4">Permease</fullName>
    </recommendedName>
</protein>
<keyword evidence="1" id="KW-1133">Transmembrane helix</keyword>
<dbReference type="EMBL" id="JAUZQE010000016">
    <property type="protein sequence ID" value="MDR4126002.1"/>
    <property type="molecule type" value="Genomic_DNA"/>
</dbReference>
<dbReference type="RefSeq" id="WP_347287021.1">
    <property type="nucleotide sequence ID" value="NZ_JAUZQE010000016.1"/>
</dbReference>
<feature type="transmembrane region" description="Helical" evidence="1">
    <location>
        <begin position="36"/>
        <end position="56"/>
    </location>
</feature>
<feature type="transmembrane region" description="Helical" evidence="1">
    <location>
        <begin position="251"/>
        <end position="273"/>
    </location>
</feature>
<feature type="transmembrane region" description="Helical" evidence="1">
    <location>
        <begin position="381"/>
        <end position="412"/>
    </location>
</feature>
<feature type="transmembrane region" description="Helical" evidence="1">
    <location>
        <begin position="102"/>
        <end position="125"/>
    </location>
</feature>
<feature type="transmembrane region" description="Helical" evidence="1">
    <location>
        <begin position="285"/>
        <end position="307"/>
    </location>
</feature>
<feature type="transmembrane region" description="Helical" evidence="1">
    <location>
        <begin position="217"/>
        <end position="239"/>
    </location>
</feature>
<keyword evidence="1" id="KW-0812">Transmembrane</keyword>
<feature type="transmembrane region" description="Helical" evidence="1">
    <location>
        <begin position="137"/>
        <end position="159"/>
    </location>
</feature>
<organism evidence="2 3">
    <name type="scientific">Yanghanlia caeni</name>
    <dbReference type="NCBI Taxonomy" id="3064283"/>
    <lineage>
        <taxon>Bacteria</taxon>
        <taxon>Pseudomonadati</taxon>
        <taxon>Pseudomonadota</taxon>
        <taxon>Betaproteobacteria</taxon>
        <taxon>Burkholderiales</taxon>
        <taxon>Alcaligenaceae</taxon>
        <taxon>Yanghanlia</taxon>
    </lineage>
</organism>
<dbReference type="Proteomes" id="UP001232156">
    <property type="component" value="Unassembled WGS sequence"/>
</dbReference>
<feature type="transmembrane region" description="Helical" evidence="1">
    <location>
        <begin position="319"/>
        <end position="342"/>
    </location>
</feature>
<name>A0ABU1D6C7_9BURK</name>
<evidence type="ECO:0000313" key="2">
    <source>
        <dbReference type="EMBL" id="MDR4126002.1"/>
    </source>
</evidence>
<accession>A0ABU1D6C7</accession>
<evidence type="ECO:0008006" key="4">
    <source>
        <dbReference type="Google" id="ProtNLM"/>
    </source>
</evidence>
<reference evidence="2 3" key="1">
    <citation type="submission" date="2023-08" db="EMBL/GenBank/DDBJ databases">
        <title>Alcaligenaceae gen. nov., a novel taxon isolated from the sludge of Yixing Pesticide Factory.</title>
        <authorList>
            <person name="Ruan L."/>
        </authorList>
    </citation>
    <scope>NUCLEOTIDE SEQUENCE [LARGE SCALE GENOMIC DNA]</scope>
    <source>
        <strain evidence="2 3">LG-2</strain>
    </source>
</reference>
<evidence type="ECO:0000313" key="3">
    <source>
        <dbReference type="Proteomes" id="UP001232156"/>
    </source>
</evidence>
<keyword evidence="3" id="KW-1185">Reference proteome</keyword>
<feature type="transmembrane region" description="Helical" evidence="1">
    <location>
        <begin position="77"/>
        <end position="96"/>
    </location>
</feature>
<evidence type="ECO:0000256" key="1">
    <source>
        <dbReference type="SAM" id="Phobius"/>
    </source>
</evidence>
<proteinExistence type="predicted"/>
<sequence length="437" mass="46629">MAFRFFLNVPVFLLLAALGLAWIAISGPYTRWNPGVLAATHLLTLGVLASAMLGAMMQILPVATHIRVLHAHVTSRLVHACLTLGTLSLALGFLTGRPPLHAAAVVLLAAAFLVFLVAVAGGLIRDHAQQSKGSKEILIAVRLALAALAITVLVGLFMAGMRGGLWLAVAPSVAAWLQHLPDLHVLWGLAGWVGLLVVGISYQVIPIFQATEIYPRALTDTLAPVVFLLLVGITVAAAPSADDSGALVTRILPAALLCVGYLIYAGTTFWLLLTRKRPAPEPTTWFWHVAMVALMLAALLGMAYPWARSGALRPDTWQMLLGTLLIAGFAVSAVNGMLYKIVPFLLWHNAQRRAPVALPFMPKVRQFIEERHAMQQFAAHLAAVVLLAVASVAPVALLPAALALAVSAVLLARNISRALMLYTSTCRRIHEALGPQA</sequence>
<comment type="caution">
    <text evidence="2">The sequence shown here is derived from an EMBL/GenBank/DDBJ whole genome shotgun (WGS) entry which is preliminary data.</text>
</comment>